<name>A0ABX7YWY5_9GAMM</name>
<dbReference type="RefSeq" id="WP_212596275.1">
    <property type="nucleotide sequence ID" value="NZ_CP073587.1"/>
</dbReference>
<keyword evidence="3" id="KW-1185">Reference proteome</keyword>
<dbReference type="EMBL" id="CP073587">
    <property type="protein sequence ID" value="QUN07273.1"/>
    <property type="molecule type" value="Genomic_DNA"/>
</dbReference>
<evidence type="ECO:0000256" key="1">
    <source>
        <dbReference type="SAM" id="SignalP"/>
    </source>
</evidence>
<evidence type="ECO:0000313" key="2">
    <source>
        <dbReference type="EMBL" id="QUN07273.1"/>
    </source>
</evidence>
<feature type="chain" id="PRO_5046523593" description="Periplasmic protein" evidence="1">
    <location>
        <begin position="27"/>
        <end position="104"/>
    </location>
</feature>
<proteinExistence type="predicted"/>
<dbReference type="Proteomes" id="UP000679575">
    <property type="component" value="Chromosome"/>
</dbReference>
<evidence type="ECO:0000313" key="3">
    <source>
        <dbReference type="Proteomes" id="UP000679575"/>
    </source>
</evidence>
<evidence type="ECO:0008006" key="4">
    <source>
        <dbReference type="Google" id="ProtNLM"/>
    </source>
</evidence>
<keyword evidence="1" id="KW-0732">Signal</keyword>
<protein>
    <recommendedName>
        <fullName evidence="4">Periplasmic protein</fullName>
    </recommendedName>
</protein>
<sequence length="104" mass="11291">MNLMAKALIIGTTALAFLGNPLTAIAKSHDDLPPGLQKKANSGKALPPGWQKKYHKGDVLDNDIYGHAKVVVPLDKNGLITVNIDGTLFRLQEKTRQIIDILAH</sequence>
<dbReference type="Gene3D" id="3.10.450.160">
    <property type="entry name" value="inner membrane protein cigr"/>
    <property type="match status" value="1"/>
</dbReference>
<organism evidence="2 3">
    <name type="scientific">Shewanella yunxiaonensis</name>
    <dbReference type="NCBI Taxonomy" id="2829809"/>
    <lineage>
        <taxon>Bacteria</taxon>
        <taxon>Pseudomonadati</taxon>
        <taxon>Pseudomonadota</taxon>
        <taxon>Gammaproteobacteria</taxon>
        <taxon>Alteromonadales</taxon>
        <taxon>Shewanellaceae</taxon>
        <taxon>Shewanella</taxon>
    </lineage>
</organism>
<feature type="signal peptide" evidence="1">
    <location>
        <begin position="1"/>
        <end position="26"/>
    </location>
</feature>
<gene>
    <name evidence="2" type="ORF">KDN34_07585</name>
</gene>
<reference evidence="2 3" key="1">
    <citation type="submission" date="2021-04" db="EMBL/GenBank/DDBJ databases">
        <title>Novel species identification of genus Shewanella.</title>
        <authorList>
            <person name="Liu G."/>
        </authorList>
    </citation>
    <scope>NUCLEOTIDE SEQUENCE [LARGE SCALE GENOMIC DNA]</scope>
    <source>
        <strain evidence="2 3">FJAT-54481</strain>
    </source>
</reference>
<accession>A0ABX7YWY5</accession>